<dbReference type="InterPro" id="IPR004919">
    <property type="entry name" value="GmrSD_N"/>
</dbReference>
<protein>
    <recommendedName>
        <fullName evidence="1">GmrSD restriction endonucleases N-terminal domain-containing protein</fullName>
    </recommendedName>
</protein>
<evidence type="ECO:0000313" key="3">
    <source>
        <dbReference type="Proteomes" id="UP000252167"/>
    </source>
</evidence>
<dbReference type="RefSeq" id="WP_113606529.1">
    <property type="nucleotide sequence ID" value="NZ_JBNBOD010000001.1"/>
</dbReference>
<gene>
    <name evidence="2" type="ORF">C1H84_03480</name>
</gene>
<dbReference type="EMBL" id="POAF01000001">
    <property type="protein sequence ID" value="RBM04342.1"/>
    <property type="molecule type" value="Genomic_DNA"/>
</dbReference>
<proteinExistence type="predicted"/>
<dbReference type="PANTHER" id="PTHR37292">
    <property type="entry name" value="VNG6097C"/>
    <property type="match status" value="1"/>
</dbReference>
<sequence>MRSAASVLSLRTGAPAHNYLSTTRRCKPKIIGLHRRFAYAGTQMVFRWCLNRWYGMGTGSEAQNRKVQDWLARVDSGQLRLPSFQRGVAWDSNRVVSLLDTIIDDLPLGIALVLNVGDKEQFISRSLESAPETSEQVTEHLLDGQQRLTALYRALRDNDPQITYFVHFPVLDQNPGNDDHDVAVRKVARWTNASGTKFPMWVDSPSECLSRGMVPVRLLDPTFDRLDDWLSEATKVLEPGADIVELAEFKAAFMRASEYRSRAKSLISEKRETLKHFNLPYLSLPAQTSKSTALDVFVKMNTNAKPLKAHDIFVAELESITGRRLKEMEDELERRHPYLKKYFNMESAVLQTSALLQNKIPGQRGFFEMNHEVFVENWDVMSRGLVRSIQLVKSLRILDGERLPTAIPIPVVAALIANEPENGDERAAVDKLMRQYLWRSFFTSRYDSAAATRAFVDYRALKDVMDEVSSSSAVPILDDEWYSLPSRKDLKSAGWPKAKRSLSRAILAASTYFGARDFADDTKLNDENISSREYHHIFPDKLLKDARIESMLALNCALITWKTNRTIGRSAPIKYLEERAQRAPNEQDIERRLRTHLVPYQALKDAGPYEFGSSEELFAAVRHDFDRFLECRAVAIENFMRAVCSGDEPSLSDII</sequence>
<organism evidence="2 3">
    <name type="scientific">Glutamicibacter soli</name>
    <dbReference type="NCBI Taxonomy" id="453836"/>
    <lineage>
        <taxon>Bacteria</taxon>
        <taxon>Bacillati</taxon>
        <taxon>Actinomycetota</taxon>
        <taxon>Actinomycetes</taxon>
        <taxon>Micrococcales</taxon>
        <taxon>Micrococcaceae</taxon>
        <taxon>Glutamicibacter</taxon>
    </lineage>
</organism>
<name>A0A365YNT7_9MICC</name>
<keyword evidence="3" id="KW-1185">Reference proteome</keyword>
<accession>A0A365YNT7</accession>
<dbReference type="Proteomes" id="UP000252167">
    <property type="component" value="Unassembled WGS sequence"/>
</dbReference>
<evidence type="ECO:0000313" key="2">
    <source>
        <dbReference type="EMBL" id="RBM04342.1"/>
    </source>
</evidence>
<feature type="domain" description="GmrSD restriction endonucleases N-terminal" evidence="1">
    <location>
        <begin position="68"/>
        <end position="317"/>
    </location>
</feature>
<dbReference type="Pfam" id="PF03235">
    <property type="entry name" value="GmrSD_N"/>
    <property type="match status" value="1"/>
</dbReference>
<reference evidence="2 3" key="1">
    <citation type="submission" date="2018-01" db="EMBL/GenBank/DDBJ databases">
        <title>Glutamicibacter soli strain NHPC-3 Whole genome sequence and assembly.</title>
        <authorList>
            <person name="Choudhury P."/>
            <person name="Gupta D."/>
            <person name="Sengupta K."/>
            <person name="Jawed A."/>
            <person name="Sultana N."/>
            <person name="Saha P."/>
        </authorList>
    </citation>
    <scope>NUCLEOTIDE SEQUENCE [LARGE SCALE GENOMIC DNA]</scope>
    <source>
        <strain evidence="2 3">NHPC-3</strain>
    </source>
</reference>
<evidence type="ECO:0000259" key="1">
    <source>
        <dbReference type="Pfam" id="PF03235"/>
    </source>
</evidence>
<dbReference type="AlphaFoldDB" id="A0A365YNT7"/>
<dbReference type="PANTHER" id="PTHR37292:SF2">
    <property type="entry name" value="DUF262 DOMAIN-CONTAINING PROTEIN"/>
    <property type="match status" value="1"/>
</dbReference>
<comment type="caution">
    <text evidence="2">The sequence shown here is derived from an EMBL/GenBank/DDBJ whole genome shotgun (WGS) entry which is preliminary data.</text>
</comment>